<keyword evidence="1" id="KW-0812">Transmembrane</keyword>
<dbReference type="RefSeq" id="WP_141200419.1">
    <property type="nucleotide sequence ID" value="NZ_CP041186.1"/>
</dbReference>
<keyword evidence="1" id="KW-0472">Membrane</keyword>
<name>A0A4Y6Q0K1_PERCE</name>
<keyword evidence="3" id="KW-1185">Reference proteome</keyword>
<proteinExistence type="predicted"/>
<keyword evidence="1" id="KW-1133">Transmembrane helix</keyword>
<feature type="transmembrane region" description="Helical" evidence="1">
    <location>
        <begin position="30"/>
        <end position="50"/>
    </location>
</feature>
<evidence type="ECO:0000256" key="1">
    <source>
        <dbReference type="SAM" id="Phobius"/>
    </source>
</evidence>
<dbReference type="EMBL" id="CP041186">
    <property type="protein sequence ID" value="QDG53969.1"/>
    <property type="molecule type" value="Genomic_DNA"/>
</dbReference>
<dbReference type="OrthoDB" id="5511223at2"/>
<gene>
    <name evidence="2" type="ORF">FIV42_25470</name>
</gene>
<feature type="transmembrane region" description="Helical" evidence="1">
    <location>
        <begin position="62"/>
        <end position="84"/>
    </location>
</feature>
<protein>
    <submittedName>
        <fullName evidence="2">Uncharacterized protein</fullName>
    </submittedName>
</protein>
<evidence type="ECO:0000313" key="3">
    <source>
        <dbReference type="Proteomes" id="UP000315995"/>
    </source>
</evidence>
<evidence type="ECO:0000313" key="2">
    <source>
        <dbReference type="EMBL" id="QDG53969.1"/>
    </source>
</evidence>
<accession>A0A5B8YBI8</accession>
<reference evidence="2 3" key="1">
    <citation type="submission" date="2019-06" db="EMBL/GenBank/DDBJ databases">
        <title>Persicimonas caeni gen. nov., sp. nov., a predatory bacterium isolated from solar saltern.</title>
        <authorList>
            <person name="Wang S."/>
        </authorList>
    </citation>
    <scope>NUCLEOTIDE SEQUENCE [LARGE SCALE GENOMIC DNA]</scope>
    <source>
        <strain evidence="2 3">YN101</strain>
    </source>
</reference>
<dbReference type="Proteomes" id="UP000315995">
    <property type="component" value="Chromosome"/>
</dbReference>
<accession>A0A4Y6Q0K1</accession>
<organism evidence="2 3">
    <name type="scientific">Persicimonas caeni</name>
    <dbReference type="NCBI Taxonomy" id="2292766"/>
    <lineage>
        <taxon>Bacteria</taxon>
        <taxon>Deltaproteobacteria</taxon>
        <taxon>Bradymonadales</taxon>
        <taxon>Bradymonadaceae</taxon>
        <taxon>Persicimonas</taxon>
    </lineage>
</organism>
<dbReference type="AlphaFoldDB" id="A0A4Y6Q0K1"/>
<sequence length="183" mass="20387">MKSVITSRDNGTFNIGQTPAGRAAAAMERFVFIFPLIVLGGSIFFLPDYIGRYREQEPMPGFLFLALVLTALFIGLVASTLRFFRNDLWVVDAGEGMLVYQASRVFGKGFEQAGIELDMVERFIVNIEDAPRDSEIFVRVDGHGTERVISSRFGVESVREAADELKAFLDDKGIDIPVIVEQK</sequence>